<keyword evidence="2" id="KW-1185">Reference proteome</keyword>
<accession>A0A1M6NNQ9</accession>
<organism evidence="1 2">
    <name type="scientific">Reichenbachiella agariperforans</name>
    <dbReference type="NCBI Taxonomy" id="156994"/>
    <lineage>
        <taxon>Bacteria</taxon>
        <taxon>Pseudomonadati</taxon>
        <taxon>Bacteroidota</taxon>
        <taxon>Cytophagia</taxon>
        <taxon>Cytophagales</taxon>
        <taxon>Reichenbachiellaceae</taxon>
        <taxon>Reichenbachiella</taxon>
    </lineage>
</organism>
<proteinExistence type="predicted"/>
<protein>
    <recommendedName>
        <fullName evidence="3">Gliding motility-associated lipoprotein GldB</fullName>
    </recommendedName>
</protein>
<evidence type="ECO:0000313" key="2">
    <source>
        <dbReference type="Proteomes" id="UP000184474"/>
    </source>
</evidence>
<dbReference type="Pfam" id="PF25594">
    <property type="entry name" value="GldB_lipo"/>
    <property type="match status" value="1"/>
</dbReference>
<dbReference type="STRING" id="156994.SAMN04488028_102337"/>
<name>A0A1M6NNQ9_REIAG</name>
<dbReference type="InterPro" id="IPR019853">
    <property type="entry name" value="GldB-like"/>
</dbReference>
<gene>
    <name evidence="1" type="ORF">SAMN04488028_102337</name>
</gene>
<evidence type="ECO:0000313" key="1">
    <source>
        <dbReference type="EMBL" id="SHJ97381.1"/>
    </source>
</evidence>
<reference evidence="2" key="1">
    <citation type="submission" date="2016-11" db="EMBL/GenBank/DDBJ databases">
        <authorList>
            <person name="Varghese N."/>
            <person name="Submissions S."/>
        </authorList>
    </citation>
    <scope>NUCLEOTIDE SEQUENCE [LARGE SCALE GENOMIC DNA]</scope>
    <source>
        <strain evidence="2">DSM 26134</strain>
    </source>
</reference>
<dbReference type="EMBL" id="FRAA01000002">
    <property type="protein sequence ID" value="SHJ97381.1"/>
    <property type="molecule type" value="Genomic_DNA"/>
</dbReference>
<sequence length="354" mass="41244">MDSYKITNLKPILLKTNRIFRIILKISFWCLPLVWLSACQQDACDQWKDYNEVSVEIPVEHLEDELGKLESWEEVVLFLGANRVMADYFLDANQYPNDTILAKRLYGLMRNPHIDTLFTEVGEYFEQFDQENLTELESAYRVIKHHYPDVVMPRIQTIITGQYNDLYVSDSLIVLGLDFFMGLNAKYPPNDVPMYIVKRYMKESVAPIVLSFVSNEFNYIDTQHGTLLADMINVGKSYYFVSTTLPCKPDSLIIGYTDEEMNLVEQNQEVIWASFIQNEVLYETDHAIKNKFVGEAPNVYEIDEKCPGRVGAWIGWQIVRKYMENNSDVSLQQLMRETDAHKIFQQSGYKPRNL</sequence>
<dbReference type="AlphaFoldDB" id="A0A1M6NNQ9"/>
<dbReference type="Proteomes" id="UP000184474">
    <property type="component" value="Unassembled WGS sequence"/>
</dbReference>
<evidence type="ECO:0008006" key="3">
    <source>
        <dbReference type="Google" id="ProtNLM"/>
    </source>
</evidence>